<accession>A0A6J6MEV6</accession>
<sequence length="259" mass="27923">MSDVILYEVSERIATITFNRPAARNALSSEVLTLLPQLMLKADADDNVDVLILTGSDPAFCAGLDLKELGDTAGNLGGTGADGGVNSTGVRGPFPKISKPLIGAVNGVAITGGFELALNCDFLIASEHAKFGDTHSRVGIMPGWGLTVLLPQAIGVRRAREMSFTGNFMLADEALAFGLVNHVVPHADLIPFTRQIALDIIGNEQDGVRQIRSTYASHAQEMDKWEHESAVGAQWRKAQFDPKKVAERRAKIMERGRKM</sequence>
<organism evidence="2">
    <name type="scientific">freshwater metagenome</name>
    <dbReference type="NCBI Taxonomy" id="449393"/>
    <lineage>
        <taxon>unclassified sequences</taxon>
        <taxon>metagenomes</taxon>
        <taxon>ecological metagenomes</taxon>
    </lineage>
</organism>
<gene>
    <name evidence="2" type="ORF">UFOPK2295_00909</name>
</gene>
<proteinExistence type="inferred from homology"/>
<dbReference type="AlphaFoldDB" id="A0A6J6MEV6"/>
<dbReference type="SUPFAM" id="SSF52096">
    <property type="entry name" value="ClpP/crotonase"/>
    <property type="match status" value="1"/>
</dbReference>
<dbReference type="NCBIfam" id="NF004840">
    <property type="entry name" value="PRK06190.1"/>
    <property type="match status" value="1"/>
</dbReference>
<dbReference type="Pfam" id="PF00378">
    <property type="entry name" value="ECH_1"/>
    <property type="match status" value="1"/>
</dbReference>
<dbReference type="EMBL" id="CAEZWV010000016">
    <property type="protein sequence ID" value="CAB4672777.1"/>
    <property type="molecule type" value="Genomic_DNA"/>
</dbReference>
<dbReference type="PANTHER" id="PTHR43802">
    <property type="entry name" value="ENOYL-COA HYDRATASE"/>
    <property type="match status" value="1"/>
</dbReference>
<dbReference type="InterPro" id="IPR001753">
    <property type="entry name" value="Enoyl-CoA_hydra/iso"/>
</dbReference>
<protein>
    <submittedName>
        <fullName evidence="2">Unannotated protein</fullName>
    </submittedName>
</protein>
<dbReference type="Gene3D" id="3.90.226.10">
    <property type="entry name" value="2-enoyl-CoA Hydratase, Chain A, domain 1"/>
    <property type="match status" value="1"/>
</dbReference>
<reference evidence="2" key="1">
    <citation type="submission" date="2020-05" db="EMBL/GenBank/DDBJ databases">
        <authorList>
            <person name="Chiriac C."/>
            <person name="Salcher M."/>
            <person name="Ghai R."/>
            <person name="Kavagutti S V."/>
        </authorList>
    </citation>
    <scope>NUCLEOTIDE SEQUENCE</scope>
</reference>
<name>A0A6J6MEV6_9ZZZZ</name>
<dbReference type="PANTHER" id="PTHR43802:SF1">
    <property type="entry name" value="IP11341P-RELATED"/>
    <property type="match status" value="1"/>
</dbReference>
<dbReference type="CDD" id="cd06558">
    <property type="entry name" value="crotonase-like"/>
    <property type="match status" value="1"/>
</dbReference>
<evidence type="ECO:0000256" key="1">
    <source>
        <dbReference type="ARBA" id="ARBA00005254"/>
    </source>
</evidence>
<dbReference type="InterPro" id="IPR029045">
    <property type="entry name" value="ClpP/crotonase-like_dom_sf"/>
</dbReference>
<comment type="similarity">
    <text evidence="1">Belongs to the enoyl-CoA hydratase/isomerase family.</text>
</comment>
<evidence type="ECO:0000313" key="2">
    <source>
        <dbReference type="EMBL" id="CAB4672777.1"/>
    </source>
</evidence>